<keyword evidence="1" id="KW-0175">Coiled coil</keyword>
<accession>A0A813URI9</accession>
<evidence type="ECO:0000313" key="4">
    <source>
        <dbReference type="Proteomes" id="UP000663879"/>
    </source>
</evidence>
<protein>
    <submittedName>
        <fullName evidence="3">Uncharacterized protein</fullName>
    </submittedName>
</protein>
<evidence type="ECO:0000256" key="1">
    <source>
        <dbReference type="SAM" id="Coils"/>
    </source>
</evidence>
<comment type="caution">
    <text evidence="3">The sequence shown here is derived from an EMBL/GenBank/DDBJ whole genome shotgun (WGS) entry which is preliminary data.</text>
</comment>
<reference evidence="3" key="1">
    <citation type="submission" date="2021-02" db="EMBL/GenBank/DDBJ databases">
        <authorList>
            <person name="Nowell W R."/>
        </authorList>
    </citation>
    <scope>NUCLEOTIDE SEQUENCE</scope>
    <source>
        <strain evidence="3">Ploen Becks lab</strain>
    </source>
</reference>
<evidence type="ECO:0000256" key="2">
    <source>
        <dbReference type="SAM" id="MobiDB-lite"/>
    </source>
</evidence>
<proteinExistence type="predicted"/>
<sequence length="350" mass="40004">MVLKLIDSDDDYVEPKIKTKAKINKKLLLSDSNDDDVSSDKENNICLKTKISTPERNIDICTIKTRITPSSTSSIDIFKTIKYAVVYWLGECSFSIVSQYSILNKTNEPIKTYHQYDISFGNKTYSGLVKFFGSKISCEEILKTITGGTIYPTEAPVKKSAKDELKTKDLNIELKNKFRASEDENLKLKQKLVEFKSSFDELKFENSELKEEIGRLKILVENYSKTFNDKDLLVSLSDKFVDILVKENERFEILKELDNCNENRGTSCFRKILNKLLPESSIFQNNTAGEIKKQNSRMVNAAYQLVKERDSTFCQKSLNLTLNSMVQDSKKPSTPKPTKKKKAEIEPDSP</sequence>
<evidence type="ECO:0000313" key="3">
    <source>
        <dbReference type="EMBL" id="CAF0831358.1"/>
    </source>
</evidence>
<feature type="region of interest" description="Disordered" evidence="2">
    <location>
        <begin position="325"/>
        <end position="350"/>
    </location>
</feature>
<organism evidence="3 4">
    <name type="scientific">Brachionus calyciflorus</name>
    <dbReference type="NCBI Taxonomy" id="104777"/>
    <lineage>
        <taxon>Eukaryota</taxon>
        <taxon>Metazoa</taxon>
        <taxon>Spiralia</taxon>
        <taxon>Gnathifera</taxon>
        <taxon>Rotifera</taxon>
        <taxon>Eurotatoria</taxon>
        <taxon>Monogononta</taxon>
        <taxon>Pseudotrocha</taxon>
        <taxon>Ploima</taxon>
        <taxon>Brachionidae</taxon>
        <taxon>Brachionus</taxon>
    </lineage>
</organism>
<feature type="coiled-coil region" evidence="1">
    <location>
        <begin position="171"/>
        <end position="226"/>
    </location>
</feature>
<keyword evidence="4" id="KW-1185">Reference proteome</keyword>
<dbReference type="AlphaFoldDB" id="A0A813URI9"/>
<dbReference type="Proteomes" id="UP000663879">
    <property type="component" value="Unassembled WGS sequence"/>
</dbReference>
<name>A0A813URI9_9BILA</name>
<gene>
    <name evidence="3" type="ORF">OXX778_LOCUS7982</name>
</gene>
<dbReference type="EMBL" id="CAJNOC010001063">
    <property type="protein sequence ID" value="CAF0831358.1"/>
    <property type="molecule type" value="Genomic_DNA"/>
</dbReference>